<keyword evidence="1" id="KW-1133">Transmembrane helix</keyword>
<dbReference type="STRING" id="742727.HMPREF9447_01655"/>
<name>K9EQN6_9BACE</name>
<evidence type="ECO:0000256" key="1">
    <source>
        <dbReference type="SAM" id="Phobius"/>
    </source>
</evidence>
<keyword evidence="1" id="KW-0812">Transmembrane</keyword>
<keyword evidence="1" id="KW-0472">Membrane</keyword>
<protein>
    <submittedName>
        <fullName evidence="2">Uncharacterized protein</fullName>
    </submittedName>
</protein>
<accession>K9EQN6</accession>
<evidence type="ECO:0000313" key="3">
    <source>
        <dbReference type="Proteomes" id="UP000009872"/>
    </source>
</evidence>
<comment type="caution">
    <text evidence="2">The sequence shown here is derived from an EMBL/GenBank/DDBJ whole genome shotgun (WGS) entry which is preliminary data.</text>
</comment>
<dbReference type="AlphaFoldDB" id="K9EQN6"/>
<organism evidence="2 3">
    <name type="scientific">Bacteroides oleiciplenus YIT 12058</name>
    <dbReference type="NCBI Taxonomy" id="742727"/>
    <lineage>
        <taxon>Bacteria</taxon>
        <taxon>Pseudomonadati</taxon>
        <taxon>Bacteroidota</taxon>
        <taxon>Bacteroidia</taxon>
        <taxon>Bacteroidales</taxon>
        <taxon>Bacteroidaceae</taxon>
        <taxon>Bacteroides</taxon>
    </lineage>
</organism>
<dbReference type="OrthoDB" id="1025302at2"/>
<gene>
    <name evidence="2" type="ORF">HMPREF9447_01655</name>
</gene>
<reference evidence="2 3" key="1">
    <citation type="submission" date="2012-09" db="EMBL/GenBank/DDBJ databases">
        <title>The Genome Sequence of Bacteroides oleiciplenus YIT 12058.</title>
        <authorList>
            <consortium name="The Broad Institute Genome Sequencing Platform"/>
            <person name="Earl A."/>
            <person name="Ward D."/>
            <person name="Feldgarden M."/>
            <person name="Gevers D."/>
            <person name="Morotomi M."/>
            <person name="Walker B."/>
            <person name="Young S.K."/>
            <person name="Zeng Q."/>
            <person name="Gargeya S."/>
            <person name="Fitzgerald M."/>
            <person name="Haas B."/>
            <person name="Abouelleil A."/>
            <person name="Alvarado L."/>
            <person name="Arachchi H.M."/>
            <person name="Berlin A.M."/>
            <person name="Chapman S.B."/>
            <person name="Goldberg J."/>
            <person name="Griggs A."/>
            <person name="Gujja S."/>
            <person name="Hansen M."/>
            <person name="Howarth C."/>
            <person name="Imamovic A."/>
            <person name="Larimer J."/>
            <person name="McCowen C."/>
            <person name="Montmayeur A."/>
            <person name="Murphy C."/>
            <person name="Neiman D."/>
            <person name="Pearson M."/>
            <person name="Priest M."/>
            <person name="Roberts A."/>
            <person name="Saif S."/>
            <person name="Shea T."/>
            <person name="Sisk P."/>
            <person name="Sykes S."/>
            <person name="Wortman J."/>
            <person name="Nusbaum C."/>
            <person name="Birren B."/>
        </authorList>
    </citation>
    <scope>NUCLEOTIDE SEQUENCE [LARGE SCALE GENOMIC DNA]</scope>
    <source>
        <strain evidence="2 3">YIT 12058</strain>
    </source>
</reference>
<dbReference type="RefSeq" id="WP_009129218.1">
    <property type="nucleotide sequence ID" value="NZ_JH992940.1"/>
</dbReference>
<dbReference type="EMBL" id="ADLF01000008">
    <property type="protein sequence ID" value="EKU91465.1"/>
    <property type="molecule type" value="Genomic_DNA"/>
</dbReference>
<dbReference type="Proteomes" id="UP000009872">
    <property type="component" value="Unassembled WGS sequence"/>
</dbReference>
<feature type="transmembrane region" description="Helical" evidence="1">
    <location>
        <begin position="12"/>
        <end position="30"/>
    </location>
</feature>
<dbReference type="PATRIC" id="fig|742727.4.peg.1678"/>
<dbReference type="eggNOG" id="ENOG50314TY">
    <property type="taxonomic scope" value="Bacteria"/>
</dbReference>
<dbReference type="HOGENOM" id="CLU_1275598_0_0_10"/>
<evidence type="ECO:0000313" key="2">
    <source>
        <dbReference type="EMBL" id="EKU91465.1"/>
    </source>
</evidence>
<feature type="transmembrane region" description="Helical" evidence="1">
    <location>
        <begin position="36"/>
        <end position="56"/>
    </location>
</feature>
<keyword evidence="3" id="KW-1185">Reference proteome</keyword>
<sequence>MKLKAIFHDAFLFLGIAIEGLLLLQTHIFMEKGKFGYMLVTGSLAIVPIAIIVWVMRRKKLQEKKIKEKHKAFLRSKGITLKVDLNSCEICESKQNIHYTQMDVPAYSFKTRLYSPTSLEEPDLPHQSLHSQEINACEALTNPDRMNEPLSYERCHCIVKVTLDYRGKQTQFVSEPIIMDRSSLGVFLALQKNGVIYINPKDEEDYFFDLDFLKQE</sequence>
<proteinExistence type="predicted"/>